<dbReference type="PROSITE" id="PS51257">
    <property type="entry name" value="PROKAR_LIPOPROTEIN"/>
    <property type="match status" value="1"/>
</dbReference>
<dbReference type="Pfam" id="PF00496">
    <property type="entry name" value="SBP_bac_5"/>
    <property type="match status" value="1"/>
</dbReference>
<dbReference type="PANTHER" id="PTHR30290:SF10">
    <property type="entry name" value="PERIPLASMIC OLIGOPEPTIDE-BINDING PROTEIN-RELATED"/>
    <property type="match status" value="1"/>
</dbReference>
<dbReference type="Gene3D" id="3.10.105.10">
    <property type="entry name" value="Dipeptide-binding Protein, Domain 3"/>
    <property type="match status" value="1"/>
</dbReference>
<sequence length="578" mass="64804">MKNNKWLLLMALTLVLSMFLAACGGSKDEEKPADGDDKDKDAATEEPEEKQHAKDEEGEPDAEQVLYLAESAAIPSVDSSIVEDQVGFNVLNNINEGLYRLNQENIAEPAMAAEEAEVSEDGLTYTFKLRDAMRADETPVTADDFVYAWQRAIDPATGSPYGPFMMSGVVKNATAISEEKMKVSELGVKAVDEKTFEVTLERPVPYFLSLMSFGTFYPLKEEFVTSKADAYATNSDSLLSNGPFVLTNWDGTSDSWTYVKNEHYWDAENVKLNEIHVNVVKDSATAVKLYQDGKLDRAGVSGDLAMQYRDDEEAVIQPETSVFYFKFNQERDGKETPLANENIRKAIAKSFEKEDMADVVLANGSLPANFLVPTNFTFDENEKDFRELSGDHLEYNVEEAQDHWKKGLEELGVESLDLEILGGDTELSKKMDEYFKSQLEGNLEGLTISLKEVPFSVRLDLDGNQDYDIQVSGWGPDFQDPISFLDLFVTDGTNNLMSYSNPEYDKLIEDSKGELALKPKERYEAFAKAEKILLDEDAAIAPIYQRGLIFLHKPHFKGLVDHPFGADYSYKWAYISGK</sequence>
<feature type="compositionally biased region" description="Basic and acidic residues" evidence="5">
    <location>
        <begin position="26"/>
        <end position="55"/>
    </location>
</feature>
<comment type="similarity">
    <text evidence="2">Belongs to the bacterial solute-binding protein 5 family.</text>
</comment>
<evidence type="ECO:0000259" key="7">
    <source>
        <dbReference type="Pfam" id="PF00496"/>
    </source>
</evidence>
<feature type="signal peptide" evidence="6">
    <location>
        <begin position="1"/>
        <end position="21"/>
    </location>
</feature>
<name>A0ABM6JUD5_SPOUR</name>
<evidence type="ECO:0000256" key="1">
    <source>
        <dbReference type="ARBA" id="ARBA00004196"/>
    </source>
</evidence>
<evidence type="ECO:0000313" key="8">
    <source>
        <dbReference type="EMBL" id="ARF13901.1"/>
    </source>
</evidence>
<evidence type="ECO:0000256" key="3">
    <source>
        <dbReference type="ARBA" id="ARBA00022448"/>
    </source>
</evidence>
<accession>A0ABM6JUD5</accession>
<dbReference type="Gene3D" id="3.90.76.10">
    <property type="entry name" value="Dipeptide-binding Protein, Domain 1"/>
    <property type="match status" value="1"/>
</dbReference>
<organism evidence="8 9">
    <name type="scientific">Sporosarcina ureae</name>
    <dbReference type="NCBI Taxonomy" id="1571"/>
    <lineage>
        <taxon>Bacteria</taxon>
        <taxon>Bacillati</taxon>
        <taxon>Bacillota</taxon>
        <taxon>Bacilli</taxon>
        <taxon>Bacillales</taxon>
        <taxon>Caryophanaceae</taxon>
        <taxon>Sporosarcina</taxon>
    </lineage>
</organism>
<protein>
    <submittedName>
        <fullName evidence="8">Peptide ABC transporter substrate-binding protein</fullName>
    </submittedName>
</protein>
<dbReference type="PIRSF" id="PIRSF002741">
    <property type="entry name" value="MppA"/>
    <property type="match status" value="1"/>
</dbReference>
<dbReference type="EMBL" id="CP015108">
    <property type="protein sequence ID" value="ARF13901.1"/>
    <property type="molecule type" value="Genomic_DNA"/>
</dbReference>
<evidence type="ECO:0000256" key="5">
    <source>
        <dbReference type="SAM" id="MobiDB-lite"/>
    </source>
</evidence>
<dbReference type="Proteomes" id="UP000192486">
    <property type="component" value="Chromosome"/>
</dbReference>
<gene>
    <name evidence="8" type="ORF">SporoS204_06935</name>
</gene>
<dbReference type="InterPro" id="IPR000914">
    <property type="entry name" value="SBP_5_dom"/>
</dbReference>
<dbReference type="PANTHER" id="PTHR30290">
    <property type="entry name" value="PERIPLASMIC BINDING COMPONENT OF ABC TRANSPORTER"/>
    <property type="match status" value="1"/>
</dbReference>
<dbReference type="InterPro" id="IPR039424">
    <property type="entry name" value="SBP_5"/>
</dbReference>
<evidence type="ECO:0000256" key="6">
    <source>
        <dbReference type="SAM" id="SignalP"/>
    </source>
</evidence>
<dbReference type="SUPFAM" id="SSF53850">
    <property type="entry name" value="Periplasmic binding protein-like II"/>
    <property type="match status" value="1"/>
</dbReference>
<dbReference type="Gene3D" id="3.40.190.10">
    <property type="entry name" value="Periplasmic binding protein-like II"/>
    <property type="match status" value="1"/>
</dbReference>
<keyword evidence="9" id="KW-1185">Reference proteome</keyword>
<feature type="region of interest" description="Disordered" evidence="5">
    <location>
        <begin position="26"/>
        <end position="61"/>
    </location>
</feature>
<dbReference type="RefSeq" id="WP_083065551.1">
    <property type="nucleotide sequence ID" value="NZ_CP015108.1"/>
</dbReference>
<dbReference type="InterPro" id="IPR030678">
    <property type="entry name" value="Peptide/Ni-bd"/>
</dbReference>
<proteinExistence type="inferred from homology"/>
<comment type="subcellular location">
    <subcellularLocation>
        <location evidence="1">Cell envelope</location>
    </subcellularLocation>
</comment>
<evidence type="ECO:0000256" key="4">
    <source>
        <dbReference type="ARBA" id="ARBA00022729"/>
    </source>
</evidence>
<keyword evidence="3" id="KW-0813">Transport</keyword>
<evidence type="ECO:0000313" key="9">
    <source>
        <dbReference type="Proteomes" id="UP000192486"/>
    </source>
</evidence>
<evidence type="ECO:0000256" key="2">
    <source>
        <dbReference type="ARBA" id="ARBA00005695"/>
    </source>
</evidence>
<feature type="chain" id="PRO_5046295462" evidence="6">
    <location>
        <begin position="22"/>
        <end position="578"/>
    </location>
</feature>
<dbReference type="CDD" id="cd08504">
    <property type="entry name" value="PBP2_OppA"/>
    <property type="match status" value="1"/>
</dbReference>
<feature type="domain" description="Solute-binding protein family 5" evidence="7">
    <location>
        <begin position="108"/>
        <end position="494"/>
    </location>
</feature>
<keyword evidence="4 6" id="KW-0732">Signal</keyword>
<reference evidence="8 9" key="1">
    <citation type="submission" date="2016-04" db="EMBL/GenBank/DDBJ databases">
        <title>Comparative Genomics and Epigenetics of Sporosarcina ureae.</title>
        <authorList>
            <person name="Oliver A.S."/>
            <person name="Cooper K.K."/>
        </authorList>
    </citation>
    <scope>NUCLEOTIDE SEQUENCE [LARGE SCALE GENOMIC DNA]</scope>
    <source>
        <strain evidence="8 9">S204</strain>
    </source>
</reference>